<dbReference type="InterPro" id="IPR010566">
    <property type="entry name" value="Haemolys_ca-bd"/>
</dbReference>
<proteinExistence type="predicted"/>
<dbReference type="InterPro" id="IPR011049">
    <property type="entry name" value="Serralysin-like_metalloprot_C"/>
</dbReference>
<keyword evidence="6" id="KW-0472">Membrane</keyword>
<accession>U2ZU68</accession>
<dbReference type="AlphaFoldDB" id="U2ZU68"/>
<dbReference type="Pfam" id="PF06594">
    <property type="entry name" value="HCBP_related"/>
    <property type="match status" value="1"/>
</dbReference>
<gene>
    <name evidence="9" type="ORF">PA6_059_00010</name>
</gene>
<reference evidence="9" key="1">
    <citation type="submission" date="2024-09" db="EMBL/GenBank/DDBJ databases">
        <title>Whole genome shotgun sequence of Pseudomonas alcaligenes NBRC 14159.</title>
        <authorList>
            <person name="Yoshida I."/>
            <person name="Hosoyama A."/>
            <person name="Tsuchikane K."/>
            <person name="Noguchi M."/>
            <person name="Hirakata S."/>
            <person name="Ando Y."/>
            <person name="Ohji S."/>
            <person name="Yamazoe A."/>
            <person name="Yamazaki S."/>
            <person name="Fujita N."/>
        </authorList>
    </citation>
    <scope>NUCLEOTIDE SEQUENCE</scope>
    <source>
        <strain evidence="9">NBRC 14159</strain>
    </source>
</reference>
<feature type="region of interest" description="Disordered" evidence="7">
    <location>
        <begin position="396"/>
        <end position="421"/>
    </location>
</feature>
<dbReference type="GO" id="GO:0016020">
    <property type="term" value="C:membrane"/>
    <property type="evidence" value="ECO:0007669"/>
    <property type="project" value="UniProtKB-SubCell"/>
</dbReference>
<comment type="subcellular location">
    <subcellularLocation>
        <location evidence="1">Membrane</location>
    </subcellularLocation>
</comment>
<dbReference type="eggNOG" id="COG2931">
    <property type="taxonomic scope" value="Bacteria"/>
</dbReference>
<dbReference type="PRINTS" id="PR01488">
    <property type="entry name" value="RTXTOXINA"/>
</dbReference>
<evidence type="ECO:0000259" key="8">
    <source>
        <dbReference type="Pfam" id="PF06594"/>
    </source>
</evidence>
<feature type="compositionally biased region" description="Gly residues" evidence="7">
    <location>
        <begin position="398"/>
        <end position="407"/>
    </location>
</feature>
<dbReference type="InterPro" id="IPR018511">
    <property type="entry name" value="Hemolysin-typ_Ca-bd_CS"/>
</dbReference>
<dbReference type="PRINTS" id="PR00313">
    <property type="entry name" value="CABNDNGRPT"/>
</dbReference>
<dbReference type="PANTHER" id="PTHR39431:SF1">
    <property type="entry name" value="FRPA_C-RELATED PROTEIN"/>
    <property type="match status" value="1"/>
</dbReference>
<dbReference type="PANTHER" id="PTHR39431">
    <property type="entry name" value="FRPA/C-RELATED PROTEIN"/>
    <property type="match status" value="1"/>
</dbReference>
<evidence type="ECO:0000256" key="2">
    <source>
        <dbReference type="ARBA" id="ARBA00022656"/>
    </source>
</evidence>
<dbReference type="Gene3D" id="2.150.10.10">
    <property type="entry name" value="Serralysin-like metalloprotease, C-terminal"/>
    <property type="match status" value="1"/>
</dbReference>
<evidence type="ECO:0000313" key="9">
    <source>
        <dbReference type="EMBL" id="GAD64995.1"/>
    </source>
</evidence>
<keyword evidence="4" id="KW-0106">Calcium</keyword>
<evidence type="ECO:0000256" key="7">
    <source>
        <dbReference type="SAM" id="MobiDB-lite"/>
    </source>
</evidence>
<dbReference type="GO" id="GO:0090729">
    <property type="term" value="F:toxin activity"/>
    <property type="evidence" value="ECO:0007669"/>
    <property type="project" value="UniProtKB-KW"/>
</dbReference>
<keyword evidence="2" id="KW-0800">Toxin</keyword>
<dbReference type="InterPro" id="IPR003995">
    <property type="entry name" value="RTX_toxin_determinant-A"/>
</dbReference>
<evidence type="ECO:0000256" key="4">
    <source>
        <dbReference type="ARBA" id="ARBA00022837"/>
    </source>
</evidence>
<feature type="non-terminal residue" evidence="9">
    <location>
        <position position="784"/>
    </location>
</feature>
<evidence type="ECO:0000256" key="5">
    <source>
        <dbReference type="ARBA" id="ARBA00023026"/>
    </source>
</evidence>
<dbReference type="InterPro" id="IPR001343">
    <property type="entry name" value="Hemolysn_Ca-bd"/>
</dbReference>
<keyword evidence="5" id="KW-0843">Virulence</keyword>
<protein>
    <recommendedName>
        <fullName evidence="8">Haemolysin-type calcium binding-related domain-containing protein</fullName>
    </recommendedName>
</protein>
<feature type="region of interest" description="Disordered" evidence="7">
    <location>
        <begin position="457"/>
        <end position="476"/>
    </location>
</feature>
<dbReference type="GO" id="GO:0005509">
    <property type="term" value="F:calcium ion binding"/>
    <property type="evidence" value="ECO:0007669"/>
    <property type="project" value="InterPro"/>
</dbReference>
<name>U2ZU68_AQUA1</name>
<dbReference type="PROSITE" id="PS00330">
    <property type="entry name" value="HEMOLYSIN_CALCIUM"/>
    <property type="match status" value="2"/>
</dbReference>
<evidence type="ECO:0000313" key="10">
    <source>
        <dbReference type="Proteomes" id="UP000016560"/>
    </source>
</evidence>
<keyword evidence="3" id="KW-0677">Repeat</keyword>
<feature type="domain" description="Haemolysin-type calcium binding-related" evidence="8">
    <location>
        <begin position="744"/>
        <end position="784"/>
    </location>
</feature>
<dbReference type="SUPFAM" id="SSF51120">
    <property type="entry name" value="beta-Roll"/>
    <property type="match status" value="1"/>
</dbReference>
<dbReference type="GO" id="GO:0005576">
    <property type="term" value="C:extracellular region"/>
    <property type="evidence" value="ECO:0007669"/>
    <property type="project" value="InterPro"/>
</dbReference>
<dbReference type="Pfam" id="PF00353">
    <property type="entry name" value="HemolysinCabind"/>
    <property type="match status" value="2"/>
</dbReference>
<dbReference type="EMBL" id="BATI01000059">
    <property type="protein sequence ID" value="GAD64995.1"/>
    <property type="molecule type" value="Genomic_DNA"/>
</dbReference>
<evidence type="ECO:0000256" key="3">
    <source>
        <dbReference type="ARBA" id="ARBA00022737"/>
    </source>
</evidence>
<comment type="caution">
    <text evidence="9">The sequence shown here is derived from an EMBL/GenBank/DDBJ whole genome shotgun (WGS) entry which is preliminary data.</text>
</comment>
<organism evidence="9 10">
    <name type="scientific">Aquipseudomonas alcaligenes (strain ATCC 14909 / DSM 50342 / CCUG 1425 / JCM 20561 / NBRC 14159 / NCIMB 9945 / NCTC 10367 / 1577)</name>
    <name type="common">Pseudomonas alcaligenes</name>
    <dbReference type="NCBI Taxonomy" id="1215092"/>
    <lineage>
        <taxon>Bacteria</taxon>
        <taxon>Pseudomonadati</taxon>
        <taxon>Pseudomonadota</taxon>
        <taxon>Gammaproteobacteria</taxon>
        <taxon>Pseudomonadales</taxon>
        <taxon>Pseudomonadaceae</taxon>
        <taxon>Aquipseudomonas</taxon>
    </lineage>
</organism>
<dbReference type="Proteomes" id="UP000016560">
    <property type="component" value="Unassembled WGS sequence"/>
</dbReference>
<evidence type="ECO:0000256" key="6">
    <source>
        <dbReference type="ARBA" id="ARBA00023136"/>
    </source>
</evidence>
<keyword evidence="10" id="KW-1185">Reference proteome</keyword>
<sequence>MSAITKVTMDGTKVTAHYDDGRTVTSDSADPSHVGMTTQEAYDTFEYLDEVMEKAPLPMPYSILNKLDFFDDFFQDFIPVVYLWKNRAEFEERRLAYYESISSKVNTDFESSLKTISPIVFDLDGDGIETIGAEGQVLFDHDGDGNKHGSGWVKSDDALLVLDRNGNGSIDNGHELFGENTLLADGSKAKDGFEAMQAVDSNADGKLDASDAVWADLRVWRDLNGDGISQSGELLTLQEVGIQSIGTGSDDKTKDLGNDNHIDGFGTFQWDAAHGGGIGVSGDVYFEDNPFYREFADPIEIPAELAGLANMRGSGAVRDLREAAATSSDLQQALAAYSAAGTRLEQQALLDQLIRAWADSANFRTFDERVGDMAEGKPYDIEFGYSWELDRPEFAAGSSGGGSGGSIGLSEGDAGSSPTAEQLRRKELLEMVRVLEVFNGQYFFDFKPTNDDGKDGEVGVSFSAGAQGRSGSATGGAVATGGTYYLTEEDFSFGPNQERHIRAAYQALMDSVYNGLLLQTRLKSYLDEVALVFTKDGVAVDFSGALDKLAQVHEGNPVKGVVDLIEFGVAVAGTAGWAANELAITGEWVRQMSPSQVEALKIQLGAPSNVIVDSSTNSSLLGGSLTDFLFGEAGNDSLTGNDGADFLDGGTGDDRLWGNDGNDVLLAGAGNDHLYGGNGNDLLDGGIGNDTLNGDAGSDVYRFSRGWGQDTVNNNDSGTGKVDAIEFAADIAPSDIQITRSGDNLILSLVGSTDKVTVSNYFNSDGASNYKLEEIRFANGTTWS</sequence>
<evidence type="ECO:0000256" key="1">
    <source>
        <dbReference type="ARBA" id="ARBA00004370"/>
    </source>
</evidence>